<reference evidence="2" key="2">
    <citation type="submission" date="2022-12" db="EMBL/GenBank/DDBJ databases">
        <authorList>
            <person name="Sun Q."/>
            <person name="Zhou Y."/>
        </authorList>
    </citation>
    <scope>NUCLEOTIDE SEQUENCE</scope>
    <source>
        <strain evidence="2">CGMCC 1.15034</strain>
    </source>
</reference>
<evidence type="ECO:0000256" key="1">
    <source>
        <dbReference type="SAM" id="MobiDB-lite"/>
    </source>
</evidence>
<evidence type="ECO:0000313" key="2">
    <source>
        <dbReference type="EMBL" id="GGI29974.1"/>
    </source>
</evidence>
<comment type="caution">
    <text evidence="2">The sequence shown here is derived from an EMBL/GenBank/DDBJ whole genome shotgun (WGS) entry which is preliminary data.</text>
</comment>
<organism evidence="2 3">
    <name type="scientific">Bradyrhizobium guangdongense</name>
    <dbReference type="NCBI Taxonomy" id="1325090"/>
    <lineage>
        <taxon>Bacteria</taxon>
        <taxon>Pseudomonadati</taxon>
        <taxon>Pseudomonadota</taxon>
        <taxon>Alphaproteobacteria</taxon>
        <taxon>Hyphomicrobiales</taxon>
        <taxon>Nitrobacteraceae</taxon>
        <taxon>Bradyrhizobium</taxon>
    </lineage>
</organism>
<dbReference type="AlphaFoldDB" id="A0AA88B9A2"/>
<feature type="compositionally biased region" description="Basic and acidic residues" evidence="1">
    <location>
        <begin position="25"/>
        <end position="49"/>
    </location>
</feature>
<sequence>MLGLGAGRSVAADLPVAMDGAHRALRMGEARQSEDKDDSQKADQLREALNRPYSGSRHASR</sequence>
<gene>
    <name evidence="2" type="ORF">GCM10010987_57140</name>
</gene>
<dbReference type="Proteomes" id="UP000625079">
    <property type="component" value="Unassembled WGS sequence"/>
</dbReference>
<reference evidence="2" key="1">
    <citation type="journal article" date="2014" name="Int. J. Syst. Evol. Microbiol.">
        <title>Complete genome sequence of Corynebacterium casei LMG S-19264T (=DSM 44701T), isolated from a smear-ripened cheese.</title>
        <authorList>
            <consortium name="US DOE Joint Genome Institute (JGI-PGF)"/>
            <person name="Walter F."/>
            <person name="Albersmeier A."/>
            <person name="Kalinowski J."/>
            <person name="Ruckert C."/>
        </authorList>
    </citation>
    <scope>NUCLEOTIDE SEQUENCE</scope>
    <source>
        <strain evidence="2">CGMCC 1.15034</strain>
    </source>
</reference>
<dbReference type="EMBL" id="BMHC01000016">
    <property type="protein sequence ID" value="GGI29974.1"/>
    <property type="molecule type" value="Genomic_DNA"/>
</dbReference>
<name>A0AA88B9A2_9BRAD</name>
<proteinExistence type="predicted"/>
<evidence type="ECO:0000313" key="3">
    <source>
        <dbReference type="Proteomes" id="UP000625079"/>
    </source>
</evidence>
<accession>A0AA88B9A2</accession>
<protein>
    <submittedName>
        <fullName evidence="2">Uncharacterized protein</fullName>
    </submittedName>
</protein>
<feature type="region of interest" description="Disordered" evidence="1">
    <location>
        <begin position="25"/>
        <end position="61"/>
    </location>
</feature>